<evidence type="ECO:0008006" key="4">
    <source>
        <dbReference type="Google" id="ProtNLM"/>
    </source>
</evidence>
<organism evidence="2 3">
    <name type="scientific">Sphaerulina musiva (strain SO2202)</name>
    <name type="common">Poplar stem canker fungus</name>
    <name type="synonym">Septoria musiva</name>
    <dbReference type="NCBI Taxonomy" id="692275"/>
    <lineage>
        <taxon>Eukaryota</taxon>
        <taxon>Fungi</taxon>
        <taxon>Dikarya</taxon>
        <taxon>Ascomycota</taxon>
        <taxon>Pezizomycotina</taxon>
        <taxon>Dothideomycetes</taxon>
        <taxon>Dothideomycetidae</taxon>
        <taxon>Mycosphaerellales</taxon>
        <taxon>Mycosphaerellaceae</taxon>
        <taxon>Sphaerulina</taxon>
    </lineage>
</organism>
<feature type="signal peptide" evidence="1">
    <location>
        <begin position="1"/>
        <end position="19"/>
    </location>
</feature>
<feature type="chain" id="PRO_5004032249" description="Kazal-like domain-containing protein" evidence="1">
    <location>
        <begin position="20"/>
        <end position="77"/>
    </location>
</feature>
<accession>M3C9D3</accession>
<keyword evidence="1" id="KW-0732">Signal</keyword>
<reference evidence="2 3" key="1">
    <citation type="journal article" date="2012" name="PLoS Pathog.">
        <title>Diverse lifestyles and strategies of plant pathogenesis encoded in the genomes of eighteen Dothideomycetes fungi.</title>
        <authorList>
            <person name="Ohm R.A."/>
            <person name="Feau N."/>
            <person name="Henrissat B."/>
            <person name="Schoch C.L."/>
            <person name="Horwitz B.A."/>
            <person name="Barry K.W."/>
            <person name="Condon B.J."/>
            <person name="Copeland A.C."/>
            <person name="Dhillon B."/>
            <person name="Glaser F."/>
            <person name="Hesse C.N."/>
            <person name="Kosti I."/>
            <person name="LaButti K."/>
            <person name="Lindquist E.A."/>
            <person name="Lucas S."/>
            <person name="Salamov A.A."/>
            <person name="Bradshaw R.E."/>
            <person name="Ciuffetti L."/>
            <person name="Hamelin R.C."/>
            <person name="Kema G.H.J."/>
            <person name="Lawrence C."/>
            <person name="Scott J.A."/>
            <person name="Spatafora J.W."/>
            <person name="Turgeon B.G."/>
            <person name="de Wit P.J.G.M."/>
            <person name="Zhong S."/>
            <person name="Goodwin S.B."/>
            <person name="Grigoriev I.V."/>
        </authorList>
    </citation>
    <scope>NUCLEOTIDE SEQUENCE [LARGE SCALE GENOMIC DNA]</scope>
    <source>
        <strain evidence="2 3">SO2202</strain>
    </source>
</reference>
<gene>
    <name evidence="2" type="ORF">SEPMUDRAFT_128778</name>
</gene>
<sequence>MKFLSTVFLCALTSGLVAAQCDLATNVCEYTNLYLCKRPSSGTKYGNCGQTAKNNCEYGYISRSLLMALFLLLHLPV</sequence>
<keyword evidence="3" id="KW-1185">Reference proteome</keyword>
<dbReference type="EMBL" id="KB456271">
    <property type="protein sequence ID" value="EMF08420.1"/>
    <property type="molecule type" value="Genomic_DNA"/>
</dbReference>
<proteinExistence type="predicted"/>
<evidence type="ECO:0000313" key="2">
    <source>
        <dbReference type="EMBL" id="EMF08420.1"/>
    </source>
</evidence>
<dbReference type="Proteomes" id="UP000016931">
    <property type="component" value="Unassembled WGS sequence"/>
</dbReference>
<dbReference type="GeneID" id="27899368"/>
<evidence type="ECO:0000313" key="3">
    <source>
        <dbReference type="Proteomes" id="UP000016931"/>
    </source>
</evidence>
<dbReference type="HOGENOM" id="CLU_2639674_0_0_1"/>
<protein>
    <recommendedName>
        <fullName evidence="4">Kazal-like domain-containing protein</fullName>
    </recommendedName>
</protein>
<dbReference type="AlphaFoldDB" id="M3C9D3"/>
<name>M3C9D3_SPHMS</name>
<evidence type="ECO:0000256" key="1">
    <source>
        <dbReference type="SAM" id="SignalP"/>
    </source>
</evidence>
<dbReference type="RefSeq" id="XP_016756541.1">
    <property type="nucleotide sequence ID" value="XM_016902231.1"/>
</dbReference>